<accession>A0A974BPH6</accession>
<protein>
    <submittedName>
        <fullName evidence="2">Uncharacterized protein</fullName>
    </submittedName>
</protein>
<dbReference type="AlphaFoldDB" id="A0A974BPH6"/>
<keyword evidence="1" id="KW-1133">Transmembrane helix</keyword>
<feature type="transmembrane region" description="Helical" evidence="1">
    <location>
        <begin position="101"/>
        <end position="119"/>
    </location>
</feature>
<name>A0A974BPH6_XENLA</name>
<organism evidence="2">
    <name type="scientific">Xenopus laevis</name>
    <name type="common">African clawed frog</name>
    <dbReference type="NCBI Taxonomy" id="8355"/>
    <lineage>
        <taxon>Eukaryota</taxon>
        <taxon>Metazoa</taxon>
        <taxon>Chordata</taxon>
        <taxon>Craniata</taxon>
        <taxon>Vertebrata</taxon>
        <taxon>Euteleostomi</taxon>
        <taxon>Amphibia</taxon>
        <taxon>Batrachia</taxon>
        <taxon>Anura</taxon>
        <taxon>Pipoidea</taxon>
        <taxon>Pipidae</taxon>
        <taxon>Xenopodinae</taxon>
        <taxon>Xenopus</taxon>
        <taxon>Xenopus</taxon>
    </lineage>
</organism>
<proteinExistence type="predicted"/>
<dbReference type="Proteomes" id="UP000694892">
    <property type="component" value="Unassembled WGS sequence"/>
</dbReference>
<keyword evidence="1" id="KW-0472">Membrane</keyword>
<gene>
    <name evidence="2" type="ORF">XELAEV_18000420mg</name>
</gene>
<sequence>MLKNPSTTNVEVTYSMVEFRSFLHFEIRPLINVPPSVMVVPQEKAHSYPPLECICSHLAKTCHMNFRNTTLLTLLLHQHSTPAIEFTNTMKTRKKHPGKKCITLFVPVMWITTTCILIPDFSFNHYVHLKQAIFGVSICISDRVFIKLVFDE</sequence>
<evidence type="ECO:0000313" key="2">
    <source>
        <dbReference type="EMBL" id="OCT55606.1"/>
    </source>
</evidence>
<dbReference type="EMBL" id="KV481269">
    <property type="protein sequence ID" value="OCT55606.1"/>
    <property type="molecule type" value="Genomic_DNA"/>
</dbReference>
<reference evidence="2" key="1">
    <citation type="submission" date="2016-05" db="EMBL/GenBank/DDBJ databases">
        <title>WGS assembly of Xenopus laevis.</title>
        <authorList>
            <person name="Session A."/>
            <person name="Uno Y."/>
            <person name="Kwon T."/>
            <person name="Chapman J."/>
            <person name="Toyoda A."/>
            <person name="Takahashi S."/>
            <person name="Fukui A."/>
            <person name="Hikosaka A."/>
            <person name="Putnam N."/>
            <person name="Stites J."/>
            <person name="Van Heeringen S."/>
            <person name="Quigley I."/>
            <person name="Heinz S."/>
            <person name="Hellsten U."/>
            <person name="Lyons J."/>
            <person name="Suzuki A."/>
            <person name="Kondo M."/>
            <person name="Ogino H."/>
            <person name="Ochi H."/>
            <person name="Bogdanovic O."/>
            <person name="Lister R."/>
            <person name="Georgiou G."/>
            <person name="Paranjpe S."/>
            <person name="Van Kruijsbergen I."/>
            <person name="Mozaffari S."/>
            <person name="Shu S."/>
            <person name="Schmutz J."/>
            <person name="Jenkins J."/>
            <person name="Grimwood J."/>
            <person name="Carlson J."/>
            <person name="Mitros T."/>
            <person name="Simakov O."/>
            <person name="Heald R."/>
            <person name="Miller K."/>
            <person name="Haudenschild C."/>
            <person name="Kuroki Y."/>
            <person name="Tanaka T."/>
            <person name="Michiue T."/>
            <person name="Watanabe M."/>
            <person name="Kinoshita T."/>
            <person name="Ohta Y."/>
            <person name="Mawaribuchi S."/>
            <person name="Suzuki Y."/>
            <person name="Haramoto Y."/>
            <person name="Yamamoto T."/>
            <person name="Takagi C."/>
            <person name="Kitzman J."/>
            <person name="Shendure J."/>
            <person name="Nakayama T."/>
            <person name="Izutsu Y."/>
            <person name="Robert J."/>
            <person name="Dichmann D."/>
            <person name="Flajnik M."/>
            <person name="Houston D."/>
            <person name="Marcotte E."/>
            <person name="Wallingford J."/>
            <person name="Ito Y."/>
            <person name="Asashima M."/>
            <person name="Ueno N."/>
            <person name="Matsuda Y."/>
            <person name="Jan Veenstra G."/>
            <person name="Fujiyama A."/>
            <person name="Harland R."/>
            <person name="Taira M."/>
            <person name="Rokhsar D.S."/>
        </authorList>
    </citation>
    <scope>NUCLEOTIDE SEQUENCE</scope>
    <source>
        <strain evidence="2">J</strain>
        <tissue evidence="2">Blood</tissue>
    </source>
</reference>
<keyword evidence="1" id="KW-0812">Transmembrane</keyword>
<evidence type="ECO:0000256" key="1">
    <source>
        <dbReference type="SAM" id="Phobius"/>
    </source>
</evidence>